<proteinExistence type="inferred from homology"/>
<dbReference type="AlphaFoldDB" id="A0A1R3W5D9"/>
<dbReference type="PANTHER" id="PTHR21064:SF6">
    <property type="entry name" value="AMINOGLYCOSIDE PHOSPHOTRANSFERASE DOMAIN-CONTAINING PROTEIN"/>
    <property type="match status" value="1"/>
</dbReference>
<sequence length="333" mass="37721">MTGLYQDAFLRELQEGVTTIMGGWGIPADAQIQLLEISENATFLASAPGDGQRWVLRVYRPGYRSIPEIRSELHWIQLLRAEEIIRTPAVLPSMDGGYDHLSFLSSSAGPLAVACFEYVYGRAPTLEDDQVALLRQIGGISARLQEHVRRWQPPPGFTRKLWDFQTMLGRQAYWGDWRCALGLDARGKRLLEEAVLWIFDRIQRYGQSSDRFGLIHGDLRAANLLMDAEGLQVIDFDDSGLSWFGMDFAGAISFIETEVDIPLLQEAFLDGYRQIRQLQREDVYMLPVFVLARRLQLTAWVASHHETPTAKALGEQFTQGTIYLADSLMAHRS</sequence>
<keyword evidence="3" id="KW-0418">Kinase</keyword>
<evidence type="ECO:0000313" key="4">
    <source>
        <dbReference type="Proteomes" id="UP000223759"/>
    </source>
</evidence>
<dbReference type="InterPro" id="IPR011009">
    <property type="entry name" value="Kinase-like_dom_sf"/>
</dbReference>
<keyword evidence="4" id="KW-1185">Reference proteome</keyword>
<accession>A0A1R3W5D9</accession>
<dbReference type="RefSeq" id="WP_076756166.1">
    <property type="nucleotide sequence ID" value="NZ_CP023018.1"/>
</dbReference>
<evidence type="ECO:0000256" key="1">
    <source>
        <dbReference type="ARBA" id="ARBA00038240"/>
    </source>
</evidence>
<organism evidence="3 4">
    <name type="scientific">Ectothiorhodosinus mongolicus</name>
    <dbReference type="NCBI Taxonomy" id="233100"/>
    <lineage>
        <taxon>Bacteria</taxon>
        <taxon>Pseudomonadati</taxon>
        <taxon>Pseudomonadota</taxon>
        <taxon>Gammaproteobacteria</taxon>
        <taxon>Chromatiales</taxon>
        <taxon>Ectothiorhodospiraceae</taxon>
        <taxon>Ectothiorhodosinus</taxon>
    </lineage>
</organism>
<dbReference type="PANTHER" id="PTHR21064">
    <property type="entry name" value="AMINOGLYCOSIDE PHOSPHOTRANSFERASE DOMAIN-CONTAINING PROTEIN-RELATED"/>
    <property type="match status" value="1"/>
</dbReference>
<evidence type="ECO:0000259" key="2">
    <source>
        <dbReference type="Pfam" id="PF01636"/>
    </source>
</evidence>
<name>A0A1R3W5D9_9GAMM</name>
<dbReference type="InterPro" id="IPR050249">
    <property type="entry name" value="Pseudomonas-type_ThrB"/>
</dbReference>
<feature type="domain" description="Aminoglycoside phosphotransferase" evidence="2">
    <location>
        <begin position="39"/>
        <end position="272"/>
    </location>
</feature>
<dbReference type="Pfam" id="PF01636">
    <property type="entry name" value="APH"/>
    <property type="match status" value="1"/>
</dbReference>
<dbReference type="Gene3D" id="1.20.1270.170">
    <property type="match status" value="1"/>
</dbReference>
<dbReference type="EMBL" id="FTPK01000003">
    <property type="protein sequence ID" value="SIT72994.1"/>
    <property type="molecule type" value="Genomic_DNA"/>
</dbReference>
<evidence type="ECO:0000313" key="3">
    <source>
        <dbReference type="EMBL" id="SIT72994.1"/>
    </source>
</evidence>
<dbReference type="InterPro" id="IPR002575">
    <property type="entry name" value="Aminoglycoside_PTrfase"/>
</dbReference>
<comment type="similarity">
    <text evidence="1">Belongs to the pseudomonas-type ThrB family.</text>
</comment>
<dbReference type="STRING" id="233100.SAMN05216526_1781"/>
<keyword evidence="3" id="KW-0808">Transferase</keyword>
<protein>
    <submittedName>
        <fullName evidence="3">Ser/Thr protein kinase RdoA involved in Cpx stress response, MazF antagonist</fullName>
    </submittedName>
</protein>
<dbReference type="Proteomes" id="UP000223759">
    <property type="component" value="Unassembled WGS sequence"/>
</dbReference>
<dbReference type="Gene3D" id="3.30.200.70">
    <property type="match status" value="1"/>
</dbReference>
<dbReference type="SUPFAM" id="SSF56112">
    <property type="entry name" value="Protein kinase-like (PK-like)"/>
    <property type="match status" value="1"/>
</dbReference>
<gene>
    <name evidence="3" type="ORF">SAMN05216526_1781</name>
</gene>
<dbReference type="GO" id="GO:0019202">
    <property type="term" value="F:amino acid kinase activity"/>
    <property type="evidence" value="ECO:0007669"/>
    <property type="project" value="TreeGrafter"/>
</dbReference>
<reference evidence="3 4" key="1">
    <citation type="submission" date="2017-01" db="EMBL/GenBank/DDBJ databases">
        <authorList>
            <person name="Mah S.A."/>
            <person name="Swanson W.J."/>
            <person name="Moy G.W."/>
            <person name="Vacquier V.D."/>
        </authorList>
    </citation>
    <scope>NUCLEOTIDE SEQUENCE [LARGE SCALE GENOMIC DNA]</scope>
    <source>
        <strain evidence="3 4">M9</strain>
    </source>
</reference>
<dbReference type="Gene3D" id="1.10.510.10">
    <property type="entry name" value="Transferase(Phosphotransferase) domain 1"/>
    <property type="match status" value="1"/>
</dbReference>